<dbReference type="InterPro" id="IPR011250">
    <property type="entry name" value="OMP/PagP_B-barrel"/>
</dbReference>
<comment type="subcellular location">
    <subcellularLocation>
        <location evidence="1">Membrane</location>
    </subcellularLocation>
</comment>
<comment type="similarity">
    <text evidence="4">Belongs to the Omp25/RopB family.</text>
</comment>
<sequence length="236" mass="25019">MKMKHIAALAGSMTVLAATAHAGGYVPPVVEPAPAAPIVIEQPVGDWQGGYAGATLGYAFGGKDRVGLTDSASDSLLGNIGELKLKGANAGVRAGYRWQKDRWVFGPELGFEGGDIKGDTDGSIGGTDFSAESKIKNVLALRFKTGYTVAPDTLVYGIAGVARADVDYSLNDISDDYKKTGYIVGLGVEKQLNEKWSVTGEYEYANFGKEKLDFNGLTTEASAKYNNLKVGVNFKF</sequence>
<keyword evidence="3" id="KW-0472">Membrane</keyword>
<name>A0A844H675_9RHOB</name>
<evidence type="ECO:0000313" key="8">
    <source>
        <dbReference type="Proteomes" id="UP000442533"/>
    </source>
</evidence>
<feature type="domain" description="Outer membrane protein beta-barrel" evidence="6">
    <location>
        <begin position="44"/>
        <end position="236"/>
    </location>
</feature>
<keyword evidence="2 5" id="KW-0732">Signal</keyword>
<gene>
    <name evidence="7" type="ORF">GL279_08920</name>
</gene>
<dbReference type="Pfam" id="PF13505">
    <property type="entry name" value="OMP_b-brl"/>
    <property type="match status" value="1"/>
</dbReference>
<protein>
    <submittedName>
        <fullName evidence="7">Outer membrane beta-barrel protein</fullName>
    </submittedName>
</protein>
<dbReference type="InterPro" id="IPR027385">
    <property type="entry name" value="Beta-barrel_OMP"/>
</dbReference>
<dbReference type="OrthoDB" id="9815357at2"/>
<dbReference type="PANTHER" id="PTHR34001:SF3">
    <property type="entry name" value="BLL7405 PROTEIN"/>
    <property type="match status" value="1"/>
</dbReference>
<accession>A0A844H675</accession>
<feature type="chain" id="PRO_5032440833" evidence="5">
    <location>
        <begin position="23"/>
        <end position="236"/>
    </location>
</feature>
<evidence type="ECO:0000256" key="1">
    <source>
        <dbReference type="ARBA" id="ARBA00004370"/>
    </source>
</evidence>
<dbReference type="InterPro" id="IPR006315">
    <property type="entry name" value="OM_autotransptr_brl_dom"/>
</dbReference>
<evidence type="ECO:0000259" key="6">
    <source>
        <dbReference type="Pfam" id="PF13505"/>
    </source>
</evidence>
<dbReference type="GO" id="GO:0019867">
    <property type="term" value="C:outer membrane"/>
    <property type="evidence" value="ECO:0007669"/>
    <property type="project" value="InterPro"/>
</dbReference>
<dbReference type="SUPFAM" id="SSF56925">
    <property type="entry name" value="OMPA-like"/>
    <property type="match status" value="1"/>
</dbReference>
<evidence type="ECO:0000313" key="7">
    <source>
        <dbReference type="EMBL" id="MTH34721.1"/>
    </source>
</evidence>
<evidence type="ECO:0000256" key="4">
    <source>
        <dbReference type="ARBA" id="ARBA00038306"/>
    </source>
</evidence>
<organism evidence="7 8">
    <name type="scientific">Paracoccus limosus</name>
    <dbReference type="NCBI Taxonomy" id="913252"/>
    <lineage>
        <taxon>Bacteria</taxon>
        <taxon>Pseudomonadati</taxon>
        <taxon>Pseudomonadota</taxon>
        <taxon>Alphaproteobacteria</taxon>
        <taxon>Rhodobacterales</taxon>
        <taxon>Paracoccaceae</taxon>
        <taxon>Paracoccus</taxon>
    </lineage>
</organism>
<dbReference type="InterPro" id="IPR051692">
    <property type="entry name" value="OMP-like"/>
</dbReference>
<comment type="caution">
    <text evidence="7">The sequence shown here is derived from an EMBL/GenBank/DDBJ whole genome shotgun (WGS) entry which is preliminary data.</text>
</comment>
<proteinExistence type="inferred from homology"/>
<evidence type="ECO:0000256" key="3">
    <source>
        <dbReference type="ARBA" id="ARBA00023136"/>
    </source>
</evidence>
<dbReference type="NCBIfam" id="TIGR01414">
    <property type="entry name" value="autotrans_barl"/>
    <property type="match status" value="1"/>
</dbReference>
<evidence type="ECO:0000256" key="2">
    <source>
        <dbReference type="ARBA" id="ARBA00022729"/>
    </source>
</evidence>
<feature type="signal peptide" evidence="5">
    <location>
        <begin position="1"/>
        <end position="22"/>
    </location>
</feature>
<keyword evidence="8" id="KW-1185">Reference proteome</keyword>
<dbReference type="PANTHER" id="PTHR34001">
    <property type="entry name" value="BLL7405 PROTEIN"/>
    <property type="match status" value="1"/>
</dbReference>
<dbReference type="RefSeq" id="WP_155064282.1">
    <property type="nucleotide sequence ID" value="NZ_WMIF01000010.1"/>
</dbReference>
<dbReference type="AlphaFoldDB" id="A0A844H675"/>
<evidence type="ECO:0000256" key="5">
    <source>
        <dbReference type="SAM" id="SignalP"/>
    </source>
</evidence>
<reference evidence="7 8" key="1">
    <citation type="submission" date="2019-11" db="EMBL/GenBank/DDBJ databases">
        <authorList>
            <person name="Dong K."/>
        </authorList>
    </citation>
    <scope>NUCLEOTIDE SEQUENCE [LARGE SCALE GENOMIC DNA]</scope>
    <source>
        <strain evidence="7 8">JCM 17370</strain>
    </source>
</reference>
<dbReference type="Proteomes" id="UP000442533">
    <property type="component" value="Unassembled WGS sequence"/>
</dbReference>
<dbReference type="EMBL" id="WMIF01000010">
    <property type="protein sequence ID" value="MTH34721.1"/>
    <property type="molecule type" value="Genomic_DNA"/>
</dbReference>
<dbReference type="Gene3D" id="2.40.160.20">
    <property type="match status" value="1"/>
</dbReference>